<keyword evidence="2" id="KW-0175">Coiled coil</keyword>
<keyword evidence="1" id="KW-0862">Zinc</keyword>
<protein>
    <recommendedName>
        <fullName evidence="3">C2H2-type domain-containing protein</fullName>
    </recommendedName>
</protein>
<dbReference type="InterPro" id="IPR013087">
    <property type="entry name" value="Znf_C2H2_type"/>
</dbReference>
<keyword evidence="1" id="KW-0479">Metal-binding</keyword>
<proteinExistence type="predicted"/>
<dbReference type="EMBL" id="MN448295">
    <property type="protein sequence ID" value="QFG74972.1"/>
    <property type="molecule type" value="Genomic_DNA"/>
</dbReference>
<dbReference type="PROSITE" id="PS50157">
    <property type="entry name" value="ZINC_FINGER_C2H2_2"/>
    <property type="match status" value="1"/>
</dbReference>
<accession>A0A5J6VLF5</accession>
<dbReference type="Gene3D" id="3.30.160.60">
    <property type="entry name" value="Classic Zinc Finger"/>
    <property type="match status" value="1"/>
</dbReference>
<evidence type="ECO:0000259" key="3">
    <source>
        <dbReference type="PROSITE" id="PS50157"/>
    </source>
</evidence>
<feature type="domain" description="C2H2-type" evidence="3">
    <location>
        <begin position="39"/>
        <end position="67"/>
    </location>
</feature>
<feature type="coiled-coil region" evidence="2">
    <location>
        <begin position="63"/>
        <end position="90"/>
    </location>
</feature>
<dbReference type="GO" id="GO:0008270">
    <property type="term" value="F:zinc ion binding"/>
    <property type="evidence" value="ECO:0007669"/>
    <property type="project" value="UniProtKB-KW"/>
</dbReference>
<dbReference type="SMART" id="SM00355">
    <property type="entry name" value="ZnF_C2H2"/>
    <property type="match status" value="2"/>
</dbReference>
<keyword evidence="1" id="KW-0863">Zinc-finger</keyword>
<sequence length="276" mass="32347">MSKKYECDLCFYKTDKRGDYNKHLNTKKHKNKVFNTPQLKCEYCGKIFKFTSALCKHLTVCKKNEKNILVNEQKNQIKNLQSLLEKTLETQTQIVNNLVNKVNHTTNNTMQINIFLDKECKNAMNFTDFIESLSPSIDDLKYTKDNGYIKGITNIFVKNLKDLRPKERPIYCSNVEDMEFYIKDKNKWQYDLQSKNIDKGIETITQKQIQAIVDWRNNHPTWNKTDTGAKEYTSMIKSVIGILDEQKKHCNSTIKKELGINLDINNVLEKKDNNIV</sequence>
<evidence type="ECO:0000313" key="4">
    <source>
        <dbReference type="EMBL" id="QFG74972.1"/>
    </source>
</evidence>
<name>A0A5J6VLF5_9VIRU</name>
<evidence type="ECO:0000256" key="1">
    <source>
        <dbReference type="PROSITE-ProRule" id="PRU00042"/>
    </source>
</evidence>
<evidence type="ECO:0000256" key="2">
    <source>
        <dbReference type="SAM" id="Coils"/>
    </source>
</evidence>
<reference evidence="4" key="1">
    <citation type="journal article" date="2019" name="Philos. Trans. R. Soc. Lond., B, Biol. Sci.">
        <title>Targeted metagenomic recovery of four divergent viruses reveals shared and distinctive characteristics of giant viruses of marine eukaryotes.</title>
        <authorList>
            <person name="Needham D.M."/>
            <person name="Poirier C."/>
            <person name="Hehenberger E."/>
            <person name="Jimenez V."/>
            <person name="Swalwell J.E."/>
            <person name="Santoro A.E."/>
            <person name="Worden A.Z."/>
        </authorList>
    </citation>
    <scope>NUCLEOTIDE SEQUENCE</scope>
    <source>
        <strain evidence="4">OPacV-421</strain>
    </source>
</reference>
<organism evidence="4">
    <name type="scientific">Megaviridae environmental sample</name>
    <dbReference type="NCBI Taxonomy" id="1737588"/>
    <lineage>
        <taxon>Viruses</taxon>
        <taxon>Varidnaviria</taxon>
        <taxon>Bamfordvirae</taxon>
        <taxon>Nucleocytoviricota</taxon>
        <taxon>Megaviricetes</taxon>
        <taxon>Imitervirales</taxon>
        <taxon>Mimiviridae</taxon>
        <taxon>environmental samples</taxon>
    </lineage>
</organism>